<reference evidence="2 3" key="1">
    <citation type="submission" date="2017-07" db="EMBL/GenBank/DDBJ databases">
        <title>Complete Genome Sequence of the cosmetic ferment Vitreoscilla filiformis (ATCC15551).</title>
        <authorList>
            <person name="Contreras S."/>
            <person name="Sagory-Zalkind P."/>
            <person name="Blanquart H."/>
            <person name="Iltis A."/>
            <person name="Morand S.C."/>
        </authorList>
    </citation>
    <scope>NUCLEOTIDE SEQUENCE [LARGE SCALE GENOMIC DNA]</scope>
    <source>
        <strain evidence="2 3">ATCC 15551</strain>
    </source>
</reference>
<dbReference type="AlphaFoldDB" id="A0A221KB82"/>
<sequence>MTIPHRCRPVHTPGGSSRLGARGLVEGQRCLNQRRTRSPAAQ</sequence>
<keyword evidence="3" id="KW-1185">Reference proteome</keyword>
<dbReference type="Proteomes" id="UP000199729">
    <property type="component" value="Chromosome"/>
</dbReference>
<name>A0A221KB82_VITFI</name>
<protein>
    <submittedName>
        <fullName evidence="2">Uncharacterized protein</fullName>
    </submittedName>
</protein>
<accession>A0A221KB82</accession>
<evidence type="ECO:0000313" key="2">
    <source>
        <dbReference type="EMBL" id="ASM76083.1"/>
    </source>
</evidence>
<feature type="region of interest" description="Disordered" evidence="1">
    <location>
        <begin position="1"/>
        <end position="23"/>
    </location>
</feature>
<dbReference type="EMBL" id="CP022423">
    <property type="protein sequence ID" value="ASM76083.1"/>
    <property type="molecule type" value="Genomic_DNA"/>
</dbReference>
<gene>
    <name evidence="2" type="ORF">VITFI_CDS0304</name>
</gene>
<proteinExistence type="predicted"/>
<evidence type="ECO:0000256" key="1">
    <source>
        <dbReference type="SAM" id="MobiDB-lite"/>
    </source>
</evidence>
<organism evidence="2 3">
    <name type="scientific">Vitreoscilla filiformis</name>
    <dbReference type="NCBI Taxonomy" id="63"/>
    <lineage>
        <taxon>Bacteria</taxon>
        <taxon>Pseudomonadati</taxon>
        <taxon>Pseudomonadota</taxon>
        <taxon>Betaproteobacteria</taxon>
        <taxon>Neisseriales</taxon>
        <taxon>Neisseriaceae</taxon>
        <taxon>Vitreoscilla</taxon>
    </lineage>
</organism>
<evidence type="ECO:0000313" key="3">
    <source>
        <dbReference type="Proteomes" id="UP000199729"/>
    </source>
</evidence>
<dbReference type="KEGG" id="vff:VITFI_CDS0304"/>